<dbReference type="Pfam" id="PF13590">
    <property type="entry name" value="DUF4136"/>
    <property type="match status" value="1"/>
</dbReference>
<evidence type="ECO:0000259" key="1">
    <source>
        <dbReference type="Pfam" id="PF13590"/>
    </source>
</evidence>
<dbReference type="PATRIC" id="fig|742159.3.peg.5364"/>
<organism evidence="2 3">
    <name type="scientific">Achromobacter piechaudii ATCC 43553</name>
    <dbReference type="NCBI Taxonomy" id="742159"/>
    <lineage>
        <taxon>Bacteria</taxon>
        <taxon>Pseudomonadati</taxon>
        <taxon>Pseudomonadota</taxon>
        <taxon>Betaproteobacteria</taxon>
        <taxon>Burkholderiales</taxon>
        <taxon>Alcaligenaceae</taxon>
        <taxon>Achromobacter</taxon>
    </lineage>
</organism>
<dbReference type="InterPro" id="IPR025411">
    <property type="entry name" value="DUF4136"/>
</dbReference>
<dbReference type="AlphaFoldDB" id="D4XFW5"/>
<reference evidence="3" key="1">
    <citation type="submission" date="2010-03" db="EMBL/GenBank/DDBJ databases">
        <title>Complete sequence of Mobiluncus curtisii ATCC 43063.</title>
        <authorList>
            <person name="Muzny D."/>
            <person name="Qin X."/>
            <person name="Deng J."/>
            <person name="Jiang H."/>
            <person name="Liu Y."/>
            <person name="Qu J."/>
            <person name="Song X.-Z."/>
            <person name="Zhang L."/>
            <person name="Thornton R."/>
            <person name="Coyle M."/>
            <person name="Francisco L."/>
            <person name="Jackson L."/>
            <person name="Javaid M."/>
            <person name="Korchina V."/>
            <person name="Kovar C."/>
            <person name="Mata R."/>
            <person name="Mathew T."/>
            <person name="Ngo R."/>
            <person name="Nguyen L."/>
            <person name="Nguyen N."/>
            <person name="Okwuonu G."/>
            <person name="Ongeri F."/>
            <person name="Pham C."/>
            <person name="Simmons D."/>
            <person name="Wilczek-Boney K."/>
            <person name="Hale W."/>
            <person name="Jakkamsetti A."/>
            <person name="Pham P."/>
            <person name="Ruth R."/>
            <person name="San Lucas F."/>
            <person name="Warren J."/>
            <person name="Zhang J."/>
            <person name="Zhao Z."/>
            <person name="Zhou C."/>
            <person name="Zhu D."/>
            <person name="Lee S."/>
            <person name="Bess C."/>
            <person name="Blankenburg K."/>
            <person name="Forbes L."/>
            <person name="Fu Q."/>
            <person name="Gubbala S."/>
            <person name="Hirani K."/>
            <person name="Jayaseelan J.C."/>
            <person name="Lara F."/>
            <person name="Munidasa M."/>
            <person name="Palculict T."/>
            <person name="Patil S."/>
            <person name="Pu L.-L."/>
            <person name="Saada N."/>
            <person name="Tang L."/>
            <person name="Weissenberger G."/>
            <person name="Zhu Y."/>
            <person name="Hemphill L."/>
            <person name="Shang Y."/>
            <person name="Youmans B."/>
            <person name="Ayvaz T."/>
            <person name="Ross M."/>
            <person name="Santibanez J."/>
            <person name="Aqrawi P."/>
            <person name="Gross S."/>
            <person name="Joshi V."/>
            <person name="Fowler G."/>
            <person name="Nazareth L."/>
            <person name="Reid J."/>
            <person name="Worley K."/>
            <person name="Petrosino J."/>
            <person name="Highlander S."/>
            <person name="Gibbs R."/>
            <person name="Gibbs R."/>
        </authorList>
    </citation>
    <scope>NUCLEOTIDE SEQUENCE [LARGE SCALE GENOMIC DNA]</scope>
    <source>
        <strain evidence="3">ATCC 43553</strain>
    </source>
</reference>
<dbReference type="EMBL" id="ADMS01000100">
    <property type="protein sequence ID" value="EFF74307.1"/>
    <property type="molecule type" value="Genomic_DNA"/>
</dbReference>
<evidence type="ECO:0000313" key="3">
    <source>
        <dbReference type="Proteomes" id="UP000004510"/>
    </source>
</evidence>
<name>D4XFW5_9BURK</name>
<sequence>MWARDANEILLKLYGLRGTMSWPSPLGDIDMKANFAVKWLAAGSMAALLAACASGPTIKGDYDHQADFAQYRTFGFMTPLGTDKAGYSTLLTERLKAATRGQMEMRGYTYSASNPDLLVNFGAKLQQKTQVTPAPPPMGPYYGYRSGFYGGWPGYGWGDDVYQYTEGTLNIDLVDPRRKQLVWEGVAVGEVQNPDSANTPQNVDKAVAQIFSKYPFRAGVAAPQLPDKSKP</sequence>
<dbReference type="eggNOG" id="ENOG5032YB2">
    <property type="taxonomic scope" value="Bacteria"/>
</dbReference>
<comment type="caution">
    <text evidence="2">The sequence shown here is derived from an EMBL/GenBank/DDBJ whole genome shotgun (WGS) entry which is preliminary data.</text>
</comment>
<dbReference type="Proteomes" id="UP000004510">
    <property type="component" value="Unassembled WGS sequence"/>
</dbReference>
<evidence type="ECO:0000313" key="2">
    <source>
        <dbReference type="EMBL" id="EFF74307.1"/>
    </source>
</evidence>
<feature type="domain" description="DUF4136" evidence="1">
    <location>
        <begin position="60"/>
        <end position="215"/>
    </location>
</feature>
<dbReference type="Gene3D" id="3.30.160.670">
    <property type="match status" value="1"/>
</dbReference>
<protein>
    <recommendedName>
        <fullName evidence="1">DUF4136 domain-containing protein</fullName>
    </recommendedName>
</protein>
<dbReference type="HOGENOM" id="CLU_113282_0_0_4"/>
<proteinExistence type="predicted"/>
<accession>D4XFW5</accession>
<gene>
    <name evidence="2" type="ORF">HMPREF0004_4362</name>
</gene>